<protein>
    <submittedName>
        <fullName evidence="2">Uncharacterized protein</fullName>
    </submittedName>
</protein>
<accession>A0AAW1Y9I4</accession>
<evidence type="ECO:0000313" key="3">
    <source>
        <dbReference type="Proteomes" id="UP001457282"/>
    </source>
</evidence>
<keyword evidence="3" id="KW-1185">Reference proteome</keyword>
<feature type="region of interest" description="Disordered" evidence="1">
    <location>
        <begin position="28"/>
        <end position="60"/>
    </location>
</feature>
<comment type="caution">
    <text evidence="2">The sequence shown here is derived from an EMBL/GenBank/DDBJ whole genome shotgun (WGS) entry which is preliminary data.</text>
</comment>
<organism evidence="2 3">
    <name type="scientific">Rubus argutus</name>
    <name type="common">Southern blackberry</name>
    <dbReference type="NCBI Taxonomy" id="59490"/>
    <lineage>
        <taxon>Eukaryota</taxon>
        <taxon>Viridiplantae</taxon>
        <taxon>Streptophyta</taxon>
        <taxon>Embryophyta</taxon>
        <taxon>Tracheophyta</taxon>
        <taxon>Spermatophyta</taxon>
        <taxon>Magnoliopsida</taxon>
        <taxon>eudicotyledons</taxon>
        <taxon>Gunneridae</taxon>
        <taxon>Pentapetalae</taxon>
        <taxon>rosids</taxon>
        <taxon>fabids</taxon>
        <taxon>Rosales</taxon>
        <taxon>Rosaceae</taxon>
        <taxon>Rosoideae</taxon>
        <taxon>Rosoideae incertae sedis</taxon>
        <taxon>Rubus</taxon>
    </lineage>
</organism>
<evidence type="ECO:0000256" key="1">
    <source>
        <dbReference type="SAM" id="MobiDB-lite"/>
    </source>
</evidence>
<evidence type="ECO:0000313" key="2">
    <source>
        <dbReference type="EMBL" id="KAK9945175.1"/>
    </source>
</evidence>
<dbReference type="AlphaFoldDB" id="A0AAW1Y9I4"/>
<gene>
    <name evidence="2" type="ORF">M0R45_010703</name>
</gene>
<dbReference type="EMBL" id="JBEDUW010000002">
    <property type="protein sequence ID" value="KAK9945175.1"/>
    <property type="molecule type" value="Genomic_DNA"/>
</dbReference>
<proteinExistence type="predicted"/>
<dbReference type="Proteomes" id="UP001457282">
    <property type="component" value="Unassembled WGS sequence"/>
</dbReference>
<reference evidence="2 3" key="1">
    <citation type="journal article" date="2023" name="G3 (Bethesda)">
        <title>A chromosome-length genome assembly and annotation of blackberry (Rubus argutus, cv. 'Hillquist').</title>
        <authorList>
            <person name="Bruna T."/>
            <person name="Aryal R."/>
            <person name="Dudchenko O."/>
            <person name="Sargent D.J."/>
            <person name="Mead D."/>
            <person name="Buti M."/>
            <person name="Cavallini A."/>
            <person name="Hytonen T."/>
            <person name="Andres J."/>
            <person name="Pham M."/>
            <person name="Weisz D."/>
            <person name="Mascagni F."/>
            <person name="Usai G."/>
            <person name="Natali L."/>
            <person name="Bassil N."/>
            <person name="Fernandez G.E."/>
            <person name="Lomsadze A."/>
            <person name="Armour M."/>
            <person name="Olukolu B."/>
            <person name="Poorten T."/>
            <person name="Britton C."/>
            <person name="Davik J."/>
            <person name="Ashrafi H."/>
            <person name="Aiden E.L."/>
            <person name="Borodovsky M."/>
            <person name="Worthington M."/>
        </authorList>
    </citation>
    <scope>NUCLEOTIDE SEQUENCE [LARGE SCALE GENOMIC DNA]</scope>
    <source>
        <strain evidence="2">PI 553951</strain>
    </source>
</reference>
<sequence length="212" mass="23613">MAGPSRMDVSYPPGSDEIWKRDQIGSLMMADPDRGFPLGSDTSPTAKSNEPKAPKAMSNEPKTARVTFTLPYRPCDICSMDHEDSRTCCPYWDYVPPGATVGPGYQILCQGCCSDFIVEKWVCNFCGGKQGKVFYKHCSICYTNEQHNTDECPEDQVTAAMHKFLRERGRQVKALVPVKPSYVPPPPDPDFEPVKPSYVLPHVPGYVPTNPF</sequence>
<name>A0AAW1Y9I4_RUBAR</name>